<dbReference type="GO" id="GO:0031511">
    <property type="term" value="C:Mis6-Sim4 complex"/>
    <property type="evidence" value="ECO:0007669"/>
    <property type="project" value="TreeGrafter"/>
</dbReference>
<comment type="caution">
    <text evidence="2">The sequence shown here is derived from an EMBL/GenBank/DDBJ whole genome shotgun (WGS) entry which is preliminary data.</text>
</comment>
<sequence>MPPTESTILSTYLLLPADLRTIISPNQFAALFPKSFSSSPQIQSLYRDIENQRAAAIATVRENIEAEVKRGRKMRAEVARLRREEEGSGADDEVEIERALFGGGSDLPNSKHTLSSIIPEMDAAVDDLEAEIKSLGEEEKALTESLKQTVGAMSDLRYGRLANSELADDVLQSLERVTAECNRMGRRGDA</sequence>
<dbReference type="PANTHER" id="PTHR28064">
    <property type="entry name" value="INNER KINETOCHORE SUBUNIT NKP2"/>
    <property type="match status" value="1"/>
</dbReference>
<dbReference type="EMBL" id="ONZQ02000008">
    <property type="protein sequence ID" value="SPO03366.1"/>
    <property type="molecule type" value="Genomic_DNA"/>
</dbReference>
<dbReference type="Pfam" id="PF09447">
    <property type="entry name" value="Cnl2_NKP2"/>
    <property type="match status" value="1"/>
</dbReference>
<gene>
    <name evidence="2" type="ORF">DNG_06049</name>
</gene>
<dbReference type="PANTHER" id="PTHR28064:SF1">
    <property type="entry name" value="INNER KINETOCHORE SUBUNIT NKP2"/>
    <property type="match status" value="1"/>
</dbReference>
<dbReference type="InterPro" id="IPR018565">
    <property type="entry name" value="Nkp2/Cnl2"/>
</dbReference>
<dbReference type="GO" id="GO:0007059">
    <property type="term" value="P:chromosome segregation"/>
    <property type="evidence" value="ECO:0007669"/>
    <property type="project" value="TreeGrafter"/>
</dbReference>
<keyword evidence="1" id="KW-0175">Coiled coil</keyword>
<feature type="coiled-coil region" evidence="1">
    <location>
        <begin position="118"/>
        <end position="145"/>
    </location>
</feature>
<dbReference type="AlphaFoldDB" id="A0AAE8MYX6"/>
<evidence type="ECO:0000313" key="2">
    <source>
        <dbReference type="EMBL" id="SPO03366.1"/>
    </source>
</evidence>
<name>A0AAE8MYX6_9PEZI</name>
<dbReference type="Proteomes" id="UP001187682">
    <property type="component" value="Unassembled WGS sequence"/>
</dbReference>
<evidence type="ECO:0000256" key="1">
    <source>
        <dbReference type="SAM" id="Coils"/>
    </source>
</evidence>
<organism evidence="2 3">
    <name type="scientific">Cephalotrichum gorgonifer</name>
    <dbReference type="NCBI Taxonomy" id="2041049"/>
    <lineage>
        <taxon>Eukaryota</taxon>
        <taxon>Fungi</taxon>
        <taxon>Dikarya</taxon>
        <taxon>Ascomycota</taxon>
        <taxon>Pezizomycotina</taxon>
        <taxon>Sordariomycetes</taxon>
        <taxon>Hypocreomycetidae</taxon>
        <taxon>Microascales</taxon>
        <taxon>Microascaceae</taxon>
        <taxon>Cephalotrichum</taxon>
    </lineage>
</organism>
<evidence type="ECO:0008006" key="4">
    <source>
        <dbReference type="Google" id="ProtNLM"/>
    </source>
</evidence>
<proteinExistence type="predicted"/>
<accession>A0AAE8MYX6</accession>
<keyword evidence="3" id="KW-1185">Reference proteome</keyword>
<evidence type="ECO:0000313" key="3">
    <source>
        <dbReference type="Proteomes" id="UP001187682"/>
    </source>
</evidence>
<protein>
    <recommendedName>
        <fullName evidence="4">Cnl2/NKP2 family protein</fullName>
    </recommendedName>
</protein>
<reference evidence="2" key="1">
    <citation type="submission" date="2018-03" db="EMBL/GenBank/DDBJ databases">
        <authorList>
            <person name="Guldener U."/>
        </authorList>
    </citation>
    <scope>NUCLEOTIDE SEQUENCE</scope>
</reference>